<dbReference type="GO" id="GO:0051286">
    <property type="term" value="C:cell tip"/>
    <property type="evidence" value="ECO:0007669"/>
    <property type="project" value="TreeGrafter"/>
</dbReference>
<dbReference type="GO" id="GO:0006887">
    <property type="term" value="P:exocytosis"/>
    <property type="evidence" value="ECO:0007669"/>
    <property type="project" value="TreeGrafter"/>
</dbReference>
<dbReference type="Gene3D" id="6.10.140.910">
    <property type="match status" value="1"/>
</dbReference>
<dbReference type="STRING" id="669874.A0A1E4U1X5"/>
<feature type="compositionally biased region" description="Low complexity" evidence="3">
    <location>
        <begin position="577"/>
        <end position="591"/>
    </location>
</feature>
<keyword evidence="6" id="KW-1185">Reference proteome</keyword>
<dbReference type="PANTHER" id="PTHR14430">
    <property type="entry name" value="RABIN3-RELATED"/>
    <property type="match status" value="1"/>
</dbReference>
<protein>
    <recommendedName>
        <fullName evidence="4">GDP/GTP exchange factor Sec2 N-terminal domain-containing protein</fullName>
    </recommendedName>
</protein>
<evidence type="ECO:0000313" key="5">
    <source>
        <dbReference type="EMBL" id="ODV98005.1"/>
    </source>
</evidence>
<dbReference type="AlphaFoldDB" id="A0A1E4U1X5"/>
<organism evidence="5 6">
    <name type="scientific">Pachysolen tannophilus NRRL Y-2460</name>
    <dbReference type="NCBI Taxonomy" id="669874"/>
    <lineage>
        <taxon>Eukaryota</taxon>
        <taxon>Fungi</taxon>
        <taxon>Dikarya</taxon>
        <taxon>Ascomycota</taxon>
        <taxon>Saccharomycotina</taxon>
        <taxon>Pichiomycetes</taxon>
        <taxon>Pachysolenaceae</taxon>
        <taxon>Pachysolen</taxon>
    </lineage>
</organism>
<dbReference type="GO" id="GO:0005085">
    <property type="term" value="F:guanyl-nucleotide exchange factor activity"/>
    <property type="evidence" value="ECO:0007669"/>
    <property type="project" value="InterPro"/>
</dbReference>
<feature type="region of interest" description="Disordered" evidence="3">
    <location>
        <begin position="733"/>
        <end position="781"/>
    </location>
</feature>
<dbReference type="Proteomes" id="UP000094236">
    <property type="component" value="Unassembled WGS sequence"/>
</dbReference>
<evidence type="ECO:0000256" key="2">
    <source>
        <dbReference type="SAM" id="Coils"/>
    </source>
</evidence>
<feature type="compositionally biased region" description="Polar residues" evidence="3">
    <location>
        <begin position="1"/>
        <end position="13"/>
    </location>
</feature>
<gene>
    <name evidence="5" type="ORF">PACTADRAFT_73649</name>
</gene>
<evidence type="ECO:0000256" key="3">
    <source>
        <dbReference type="SAM" id="MobiDB-lite"/>
    </source>
</evidence>
<feature type="region of interest" description="Disordered" evidence="3">
    <location>
        <begin position="346"/>
        <end position="407"/>
    </location>
</feature>
<evidence type="ECO:0000256" key="1">
    <source>
        <dbReference type="ARBA" id="ARBA00023054"/>
    </source>
</evidence>
<feature type="region of interest" description="Disordered" evidence="3">
    <location>
        <begin position="1"/>
        <end position="33"/>
    </location>
</feature>
<dbReference type="CDD" id="cd21044">
    <property type="entry name" value="Rab11BD_RAB3IP_like"/>
    <property type="match status" value="1"/>
</dbReference>
<feature type="coiled-coil region" evidence="2">
    <location>
        <begin position="48"/>
        <end position="120"/>
    </location>
</feature>
<feature type="region of interest" description="Disordered" evidence="3">
    <location>
        <begin position="576"/>
        <end position="599"/>
    </location>
</feature>
<dbReference type="InterPro" id="IPR040351">
    <property type="entry name" value="RAB3IL/RAB3IP/Sec2"/>
</dbReference>
<feature type="compositionally biased region" description="Low complexity" evidence="3">
    <location>
        <begin position="367"/>
        <end position="397"/>
    </location>
</feature>
<feature type="domain" description="GDP/GTP exchange factor Sec2 N-terminal" evidence="4">
    <location>
        <begin position="48"/>
        <end position="174"/>
    </location>
</feature>
<dbReference type="GO" id="GO:0070319">
    <property type="term" value="C:Golgi to plasma membrane transport vesicle"/>
    <property type="evidence" value="ECO:0007669"/>
    <property type="project" value="TreeGrafter"/>
</dbReference>
<feature type="compositionally biased region" description="Basic and acidic residues" evidence="3">
    <location>
        <begin position="14"/>
        <end position="31"/>
    </location>
</feature>
<dbReference type="OrthoDB" id="1748564at2759"/>
<name>A0A1E4U1X5_PACTA</name>
<reference evidence="6" key="1">
    <citation type="submission" date="2016-05" db="EMBL/GenBank/DDBJ databases">
        <title>Comparative genomics of biotechnologically important yeasts.</title>
        <authorList>
            <consortium name="DOE Joint Genome Institute"/>
            <person name="Riley R."/>
            <person name="Haridas S."/>
            <person name="Wolfe K.H."/>
            <person name="Lopes M.R."/>
            <person name="Hittinger C.T."/>
            <person name="Goker M."/>
            <person name="Salamov A."/>
            <person name="Wisecaver J."/>
            <person name="Long T.M."/>
            <person name="Aerts A.L."/>
            <person name="Barry K."/>
            <person name="Choi C."/>
            <person name="Clum A."/>
            <person name="Coughlan A.Y."/>
            <person name="Deshpande S."/>
            <person name="Douglass A.P."/>
            <person name="Hanson S.J."/>
            <person name="Klenk H.-P."/>
            <person name="Labutti K."/>
            <person name="Lapidus A."/>
            <person name="Lindquist E."/>
            <person name="Lipzen A."/>
            <person name="Meier-Kolthoff J.P."/>
            <person name="Ohm R.A."/>
            <person name="Otillar R.P."/>
            <person name="Pangilinan J."/>
            <person name="Peng Y."/>
            <person name="Rokas A."/>
            <person name="Rosa C.A."/>
            <person name="Scheuner C."/>
            <person name="Sibirny A.A."/>
            <person name="Slot J.C."/>
            <person name="Stielow J.B."/>
            <person name="Sun H."/>
            <person name="Kurtzman C.P."/>
            <person name="Blackwell M."/>
            <person name="Grigoriev I.V."/>
            <person name="Jeffries T.W."/>
        </authorList>
    </citation>
    <scope>NUCLEOTIDE SEQUENCE [LARGE SCALE GENOMIC DNA]</scope>
    <source>
        <strain evidence="6">NRRL Y-2460</strain>
    </source>
</reference>
<sequence>MTSVSSPIQTNESGNKRNNVDEENEEDRRISQEVSSLSTKLIEAIERQSSLETSNNNLRKQITQLTNELDELSEVRSKYDELLESNRNLLKVHETTLKLKDNAENEVRNLRVEVEDLSTSLFNEANKMVKEARVEKETFRLKNIKLVDTLNEKDTLIESLTGELRILKDVIYNLENKEGIKRQSTAYNNNNTPNASSENLVFNSQSNNTSKDSLSKAATLTPSFKETFPSVSILQSPRLMNFDQEPIYTPIYNSLRFDLTNFQDFVRFLKFLYNRNVNARIIQPVDYSILKETGFFKKIFKDEIEPTLNVDDAPDVGYFNRKNFVSALIEGRVIIEPISGVNETFKVGHKKQDDDDSSTSVEKDDAASSVASSTTPATQQQQQFTNENSNSNSNSISDNKDSKDSEANSSIATIKNNLFSYPKDSPPVATLASCSICGESRNDILEHSRLYTLKLYAKKPSIIHQHKYDPPSSPTNLHTGLPNESPSSSRAMLEISHQYSLCNYCLIKIRHVCEFFAFIRNVNNSPKTKIWNFNSTQQSNEDLNIEFIKAWFHVSKIRAKIFWARVGIWDVNEATGTTTTNSNSNTPSNPSANDNFSSDSKDLSYRGSIIGTGIIAGNRTSFLDSVSVGGGTSINQGRRLDATPPFKPSVTRTVSGRQPIVSDMTVTEKDIVEKAREDEVDPNDTIIDGNDEPLVVTTELQDNASLQSIQSKTKQDVISPMSEESVFGNILDEYGTDEHEESEEKVVPSSEAPPTDTKKPAETESEEEDSVEFNDAAEHLS</sequence>
<evidence type="ECO:0000259" key="4">
    <source>
        <dbReference type="Pfam" id="PF06428"/>
    </source>
</evidence>
<proteinExistence type="predicted"/>
<dbReference type="EMBL" id="KV454011">
    <property type="protein sequence ID" value="ODV98005.1"/>
    <property type="molecule type" value="Genomic_DNA"/>
</dbReference>
<keyword evidence="1 2" id="KW-0175">Coiled coil</keyword>
<dbReference type="Pfam" id="PF06428">
    <property type="entry name" value="Sec2p"/>
    <property type="match status" value="1"/>
</dbReference>
<feature type="compositionally biased region" description="Acidic residues" evidence="3">
    <location>
        <begin position="763"/>
        <end position="772"/>
    </location>
</feature>
<feature type="compositionally biased region" description="Acidic residues" evidence="3">
    <location>
        <begin position="734"/>
        <end position="743"/>
    </location>
</feature>
<dbReference type="SUPFAM" id="SSF144284">
    <property type="entry name" value="Sec2 N-terminal region"/>
    <property type="match status" value="1"/>
</dbReference>
<accession>A0A1E4U1X5</accession>
<dbReference type="PANTHER" id="PTHR14430:SF0">
    <property type="entry name" value="SEC2P DOMAIN-CONTAINING PROTEIN"/>
    <property type="match status" value="1"/>
</dbReference>
<evidence type="ECO:0000313" key="6">
    <source>
        <dbReference type="Proteomes" id="UP000094236"/>
    </source>
</evidence>
<dbReference type="InterPro" id="IPR009449">
    <property type="entry name" value="Sec2_N"/>
</dbReference>